<dbReference type="Proteomes" id="UP000008229">
    <property type="component" value="Chromosome"/>
</dbReference>
<dbReference type="PANTHER" id="PTHR15020:SF50">
    <property type="entry name" value="UPF0659 PROTEIN YMR090W"/>
    <property type="match status" value="1"/>
</dbReference>
<dbReference type="AlphaFoldDB" id="D3FB68"/>
<sequence length="216" mass="21415">MALDVAIAGGHGQIALRLGGLLAARGDRVRGLIRNPDHADDLRAAGVEPVVLDLEASDASALAAAVAGADAVVFAAGAGPGSGEARKSTMDRDGAVKLVEAAKANAIERYVIVSSRGADSSAQGDGFAAYLRAKGEADDAVRASGLAWTIVRPGALTNAPAGGRVRTDTGDGEIPRDDVAATLVAVLDTPATAGATFLLVAGETPIADAVARLAAS</sequence>
<dbReference type="SUPFAM" id="SSF51735">
    <property type="entry name" value="NAD(P)-binding Rossmann-fold domains"/>
    <property type="match status" value="1"/>
</dbReference>
<dbReference type="Gene3D" id="3.40.50.720">
    <property type="entry name" value="NAD(P)-binding Rossmann-like Domain"/>
    <property type="match status" value="1"/>
</dbReference>
<dbReference type="InterPro" id="IPR036291">
    <property type="entry name" value="NAD(P)-bd_dom_sf"/>
</dbReference>
<dbReference type="PANTHER" id="PTHR15020">
    <property type="entry name" value="FLAVIN REDUCTASE-RELATED"/>
    <property type="match status" value="1"/>
</dbReference>
<protein>
    <submittedName>
        <fullName evidence="2">NmrA family protein</fullName>
    </submittedName>
</protein>
<name>D3FB68_CONWI</name>
<dbReference type="HOGENOM" id="CLU_025711_1_1_11"/>
<keyword evidence="3" id="KW-1185">Reference proteome</keyword>
<reference evidence="3" key="2">
    <citation type="submission" date="2010-01" db="EMBL/GenBank/DDBJ databases">
        <title>The complete genome of Conexibacter woesei DSM 14684.</title>
        <authorList>
            <consortium name="US DOE Joint Genome Institute (JGI-PGF)"/>
            <person name="Lucas S."/>
            <person name="Copeland A."/>
            <person name="Lapidus A."/>
            <person name="Glavina del Rio T."/>
            <person name="Dalin E."/>
            <person name="Tice H."/>
            <person name="Bruce D."/>
            <person name="Goodwin L."/>
            <person name="Pitluck S."/>
            <person name="Kyrpides N."/>
            <person name="Mavromatis K."/>
            <person name="Ivanova N."/>
            <person name="Mikhailova N."/>
            <person name="Chertkov O."/>
            <person name="Brettin T."/>
            <person name="Detter J.C."/>
            <person name="Han C."/>
            <person name="Larimer F."/>
            <person name="Land M."/>
            <person name="Hauser L."/>
            <person name="Markowitz V."/>
            <person name="Cheng J.-F."/>
            <person name="Hugenholtz P."/>
            <person name="Woyke T."/>
            <person name="Wu D."/>
            <person name="Pukall R."/>
            <person name="Steenblock K."/>
            <person name="Schneider S."/>
            <person name="Klenk H.-P."/>
            <person name="Eisen J.A."/>
        </authorList>
    </citation>
    <scope>NUCLEOTIDE SEQUENCE [LARGE SCALE GENOMIC DNA]</scope>
    <source>
        <strain evidence="3">DSM 14684 / CIP 108061 / JCM 11494 / NBRC 100937 / ID131577</strain>
    </source>
</reference>
<reference evidence="2 3" key="1">
    <citation type="journal article" date="2010" name="Stand. Genomic Sci.">
        <title>Complete genome sequence of Conexibacter woesei type strain (ID131577).</title>
        <authorList>
            <person name="Pukall R."/>
            <person name="Lapidus A."/>
            <person name="Glavina Del Rio T."/>
            <person name="Copeland A."/>
            <person name="Tice H."/>
            <person name="Cheng J.-F."/>
            <person name="Lucas S."/>
            <person name="Chen F."/>
            <person name="Nolan M."/>
            <person name="Bruce D."/>
            <person name="Goodwin L."/>
            <person name="Pitluck S."/>
            <person name="Mavromatis K."/>
            <person name="Ivanova N."/>
            <person name="Ovchinnikova G."/>
            <person name="Pati A."/>
            <person name="Chen A."/>
            <person name="Palaniappan K."/>
            <person name="Land M."/>
            <person name="Hauser L."/>
            <person name="Chang Y.-J."/>
            <person name="Jeffries C.D."/>
            <person name="Chain P."/>
            <person name="Meincke L."/>
            <person name="Sims D."/>
            <person name="Brettin T."/>
            <person name="Detter J.C."/>
            <person name="Rohde M."/>
            <person name="Goeker M."/>
            <person name="Bristow J."/>
            <person name="Eisen J.A."/>
            <person name="Markowitz V."/>
            <person name="Kyrpides N.C."/>
            <person name="Klenk H.-P."/>
            <person name="Hugenholtz P."/>
        </authorList>
    </citation>
    <scope>NUCLEOTIDE SEQUENCE [LARGE SCALE GENOMIC DNA]</scope>
    <source>
        <strain evidence="3">DSM 14684 / CIP 108061 / JCM 11494 / NBRC 100937 / ID131577</strain>
    </source>
</reference>
<evidence type="ECO:0000313" key="3">
    <source>
        <dbReference type="Proteomes" id="UP000008229"/>
    </source>
</evidence>
<accession>D3FB68</accession>
<organism evidence="2 3">
    <name type="scientific">Conexibacter woesei (strain DSM 14684 / CCUG 47730 / CIP 108061 / JCM 11494 / NBRC 100937 / ID131577)</name>
    <dbReference type="NCBI Taxonomy" id="469383"/>
    <lineage>
        <taxon>Bacteria</taxon>
        <taxon>Bacillati</taxon>
        <taxon>Actinomycetota</taxon>
        <taxon>Thermoleophilia</taxon>
        <taxon>Solirubrobacterales</taxon>
        <taxon>Conexibacteraceae</taxon>
        <taxon>Conexibacter</taxon>
    </lineage>
</organism>
<feature type="domain" description="NAD(P)-binding" evidence="1">
    <location>
        <begin position="9"/>
        <end position="190"/>
    </location>
</feature>
<dbReference type="Pfam" id="PF13460">
    <property type="entry name" value="NAD_binding_10"/>
    <property type="match status" value="1"/>
</dbReference>
<dbReference type="EMBL" id="CP001854">
    <property type="protein sequence ID" value="ADB53260.1"/>
    <property type="molecule type" value="Genomic_DNA"/>
</dbReference>
<dbReference type="OrthoDB" id="4248066at2"/>
<evidence type="ECO:0000259" key="1">
    <source>
        <dbReference type="Pfam" id="PF13460"/>
    </source>
</evidence>
<evidence type="ECO:0000313" key="2">
    <source>
        <dbReference type="EMBL" id="ADB53260.1"/>
    </source>
</evidence>
<dbReference type="RefSeq" id="WP_012936311.1">
    <property type="nucleotide sequence ID" value="NC_013739.1"/>
</dbReference>
<dbReference type="eggNOG" id="COG0702">
    <property type="taxonomic scope" value="Bacteria"/>
</dbReference>
<dbReference type="InterPro" id="IPR016040">
    <property type="entry name" value="NAD(P)-bd_dom"/>
</dbReference>
<dbReference type="KEGG" id="cwo:Cwoe_4847"/>
<gene>
    <name evidence="2" type="ordered locus">Cwoe_4847</name>
</gene>
<dbReference type="STRING" id="469383.Cwoe_4847"/>
<proteinExistence type="predicted"/>